<comment type="caution">
    <text evidence="2">The sequence shown here is derived from an EMBL/GenBank/DDBJ whole genome shotgun (WGS) entry which is preliminary data.</text>
</comment>
<name>A0A833SV02_PHYIN</name>
<organism evidence="2 4">
    <name type="scientific">Phytophthora infestans</name>
    <name type="common">Potato late blight agent</name>
    <name type="synonym">Botrytis infestans</name>
    <dbReference type="NCBI Taxonomy" id="4787"/>
    <lineage>
        <taxon>Eukaryota</taxon>
        <taxon>Sar</taxon>
        <taxon>Stramenopiles</taxon>
        <taxon>Oomycota</taxon>
        <taxon>Peronosporomycetes</taxon>
        <taxon>Peronosporales</taxon>
        <taxon>Peronosporaceae</taxon>
        <taxon>Phytophthora</taxon>
    </lineage>
</organism>
<dbReference type="EMBL" id="WSZM01000485">
    <property type="protein sequence ID" value="KAF4032461.1"/>
    <property type="molecule type" value="Genomic_DNA"/>
</dbReference>
<dbReference type="AlphaFoldDB" id="A0A833SV02"/>
<reference evidence="2" key="1">
    <citation type="submission" date="2020-04" db="EMBL/GenBank/DDBJ databases">
        <title>Hybrid Assembly of Korean Phytophthora infestans isolates.</title>
        <authorList>
            <person name="Prokchorchik M."/>
            <person name="Lee Y."/>
            <person name="Seo J."/>
            <person name="Cho J.-H."/>
            <person name="Park Y.-E."/>
            <person name="Jang D.-C."/>
            <person name="Im J.-S."/>
            <person name="Choi J.-G."/>
            <person name="Park H.-J."/>
            <person name="Lee G.-B."/>
            <person name="Lee Y.-G."/>
            <person name="Hong S.-Y."/>
            <person name="Cho K."/>
            <person name="Sohn K.H."/>
        </authorList>
    </citation>
    <scope>NUCLEOTIDE SEQUENCE</scope>
    <source>
        <strain evidence="2">KR_1_A1</strain>
    </source>
</reference>
<protein>
    <submittedName>
        <fullName evidence="2">Uncharacterized protein</fullName>
    </submittedName>
</protein>
<dbReference type="Proteomes" id="UP000602510">
    <property type="component" value="Unassembled WGS sequence"/>
</dbReference>
<feature type="compositionally biased region" description="Polar residues" evidence="1">
    <location>
        <begin position="1"/>
        <end position="16"/>
    </location>
</feature>
<dbReference type="EMBL" id="WSZM01000485">
    <property type="protein sequence ID" value="KAF4032459.1"/>
    <property type="molecule type" value="Genomic_DNA"/>
</dbReference>
<evidence type="ECO:0000256" key="1">
    <source>
        <dbReference type="SAM" id="MobiDB-lite"/>
    </source>
</evidence>
<feature type="region of interest" description="Disordered" evidence="1">
    <location>
        <begin position="1"/>
        <end position="46"/>
    </location>
</feature>
<keyword evidence="4" id="KW-1185">Reference proteome</keyword>
<evidence type="ECO:0000313" key="4">
    <source>
        <dbReference type="Proteomes" id="UP000602510"/>
    </source>
</evidence>
<evidence type="ECO:0000313" key="2">
    <source>
        <dbReference type="EMBL" id="KAF4032459.1"/>
    </source>
</evidence>
<proteinExistence type="predicted"/>
<sequence>MTLSSTDDQASETTMAALSLAGHKDGDDEAAVATSEVTDAHGEVEQRVADTRWRWRRCNNAKYDVA</sequence>
<evidence type="ECO:0000313" key="3">
    <source>
        <dbReference type="EMBL" id="KAF4032461.1"/>
    </source>
</evidence>
<accession>A0A833SV02</accession>
<gene>
    <name evidence="2" type="ORF">GN244_ATG15621</name>
    <name evidence="3" type="ORF">GN244_ATG15623</name>
</gene>